<proteinExistence type="inferred from homology"/>
<evidence type="ECO:0000256" key="5">
    <source>
        <dbReference type="SAM" id="MobiDB-lite"/>
    </source>
</evidence>
<evidence type="ECO:0000259" key="6">
    <source>
        <dbReference type="Pfam" id="PF02784"/>
    </source>
</evidence>
<dbReference type="GO" id="GO:0005737">
    <property type="term" value="C:cytoplasm"/>
    <property type="evidence" value="ECO:0007669"/>
    <property type="project" value="TreeGrafter"/>
</dbReference>
<evidence type="ECO:0000256" key="4">
    <source>
        <dbReference type="ARBA" id="ARBA00023239"/>
    </source>
</evidence>
<dbReference type="Pfam" id="PF02784">
    <property type="entry name" value="Orn_Arg_deC_N"/>
    <property type="match status" value="1"/>
</dbReference>
<dbReference type="PRINTS" id="PR01179">
    <property type="entry name" value="ODADCRBXLASE"/>
</dbReference>
<accession>A0AAV4Y2M8</accession>
<protein>
    <submittedName>
        <fullName evidence="7">Ornithine decarboxylase</fullName>
    </submittedName>
</protein>
<dbReference type="InterPro" id="IPR009006">
    <property type="entry name" value="Ala_racemase/Decarboxylase_C"/>
</dbReference>
<dbReference type="PANTHER" id="PTHR11482">
    <property type="entry name" value="ARGININE/DIAMINOPIMELATE/ORNITHINE DECARBOXYLASE"/>
    <property type="match status" value="1"/>
</dbReference>
<dbReference type="InterPro" id="IPR029066">
    <property type="entry name" value="PLP-binding_barrel"/>
</dbReference>
<gene>
    <name evidence="7" type="primary">ODC1</name>
    <name evidence="7" type="ORF">CEXT_462381</name>
</gene>
<dbReference type="PRINTS" id="PR01182">
    <property type="entry name" value="ORNDCRBXLASE"/>
</dbReference>
<keyword evidence="3" id="KW-0663">Pyridoxal phosphate</keyword>
<evidence type="ECO:0000256" key="1">
    <source>
        <dbReference type="ARBA" id="ARBA00001933"/>
    </source>
</evidence>
<evidence type="ECO:0000313" key="8">
    <source>
        <dbReference type="Proteomes" id="UP001054945"/>
    </source>
</evidence>
<dbReference type="PANTHER" id="PTHR11482:SF6">
    <property type="entry name" value="ORNITHINE DECARBOXYLASE 1-RELATED"/>
    <property type="match status" value="1"/>
</dbReference>
<evidence type="ECO:0000256" key="2">
    <source>
        <dbReference type="ARBA" id="ARBA00008872"/>
    </source>
</evidence>
<dbReference type="InterPro" id="IPR002433">
    <property type="entry name" value="Orn_de-COase"/>
</dbReference>
<dbReference type="GO" id="GO:0033387">
    <property type="term" value="P:putrescine biosynthetic process from arginine, via ornithine"/>
    <property type="evidence" value="ECO:0007669"/>
    <property type="project" value="TreeGrafter"/>
</dbReference>
<feature type="region of interest" description="Disordered" evidence="5">
    <location>
        <begin position="1"/>
        <end position="20"/>
    </location>
</feature>
<dbReference type="Proteomes" id="UP001054945">
    <property type="component" value="Unassembled WGS sequence"/>
</dbReference>
<dbReference type="GO" id="GO:0004586">
    <property type="term" value="F:ornithine decarboxylase activity"/>
    <property type="evidence" value="ECO:0007669"/>
    <property type="project" value="TreeGrafter"/>
</dbReference>
<organism evidence="7 8">
    <name type="scientific">Caerostris extrusa</name>
    <name type="common">Bark spider</name>
    <name type="synonym">Caerostris bankana</name>
    <dbReference type="NCBI Taxonomy" id="172846"/>
    <lineage>
        <taxon>Eukaryota</taxon>
        <taxon>Metazoa</taxon>
        <taxon>Ecdysozoa</taxon>
        <taxon>Arthropoda</taxon>
        <taxon>Chelicerata</taxon>
        <taxon>Arachnida</taxon>
        <taxon>Araneae</taxon>
        <taxon>Araneomorphae</taxon>
        <taxon>Entelegynae</taxon>
        <taxon>Araneoidea</taxon>
        <taxon>Araneidae</taxon>
        <taxon>Caerostris</taxon>
    </lineage>
</organism>
<feature type="domain" description="Orn/DAP/Arg decarboxylase 2 N-terminal" evidence="6">
    <location>
        <begin position="62"/>
        <end position="163"/>
    </location>
</feature>
<feature type="non-terminal residue" evidence="7">
    <location>
        <position position="165"/>
    </location>
</feature>
<keyword evidence="4" id="KW-0456">Lyase</keyword>
<feature type="compositionally biased region" description="Polar residues" evidence="5">
    <location>
        <begin position="1"/>
        <end position="18"/>
    </location>
</feature>
<comment type="caution">
    <text evidence="7">The sequence shown here is derived from an EMBL/GenBank/DDBJ whole genome shotgun (WGS) entry which is preliminary data.</text>
</comment>
<dbReference type="EMBL" id="BPLR01001322">
    <property type="protein sequence ID" value="GIZ01607.1"/>
    <property type="molecule type" value="Genomic_DNA"/>
</dbReference>
<dbReference type="SUPFAM" id="SSF51419">
    <property type="entry name" value="PLP-binding barrel"/>
    <property type="match status" value="1"/>
</dbReference>
<sequence length="165" mass="18779">MSLSNNHANGSHQHNNGSNKDDVFAYISSLSPRRSYKSLHDYLISKGEEIEQDQAFYVYDLADVLWKAQLWEERFSNVFPYYAVKANADPILVRLFVLLGYGFDCSTEGEIRLVLKHGADPKKIIFAHTIKTHKALRYASSVGVDLMTFDSKEELLKISKDFPTA</sequence>
<evidence type="ECO:0000313" key="7">
    <source>
        <dbReference type="EMBL" id="GIZ01607.1"/>
    </source>
</evidence>
<comment type="cofactor">
    <cofactor evidence="1">
        <name>pyridoxal 5'-phosphate</name>
        <dbReference type="ChEBI" id="CHEBI:597326"/>
    </cofactor>
</comment>
<keyword evidence="8" id="KW-1185">Reference proteome</keyword>
<dbReference type="Gene3D" id="2.40.37.10">
    <property type="entry name" value="Lyase, Ornithine Decarboxylase, Chain A, domain 1"/>
    <property type="match status" value="1"/>
</dbReference>
<evidence type="ECO:0000256" key="3">
    <source>
        <dbReference type="ARBA" id="ARBA00022898"/>
    </source>
</evidence>
<comment type="similarity">
    <text evidence="2">Belongs to the Orn/Lys/Arg decarboxylase class-II family.</text>
</comment>
<name>A0AAV4Y2M8_CAEEX</name>
<dbReference type="InterPro" id="IPR022644">
    <property type="entry name" value="De-COase2_N"/>
</dbReference>
<dbReference type="Gene3D" id="3.20.20.10">
    <property type="entry name" value="Alanine racemase"/>
    <property type="match status" value="1"/>
</dbReference>
<reference evidence="7 8" key="1">
    <citation type="submission" date="2021-06" db="EMBL/GenBank/DDBJ databases">
        <title>Caerostris extrusa draft genome.</title>
        <authorList>
            <person name="Kono N."/>
            <person name="Arakawa K."/>
        </authorList>
    </citation>
    <scope>NUCLEOTIDE SEQUENCE [LARGE SCALE GENOMIC DNA]</scope>
</reference>
<dbReference type="AlphaFoldDB" id="A0AAV4Y2M8"/>
<dbReference type="InterPro" id="IPR000183">
    <property type="entry name" value="Orn/DAP/Arg_de-COase"/>
</dbReference>